<sequence length="103" mass="11704">MELKATASWKFRDKSCTNKRGGLELCVAVGFSGLSDGANENGEWKRREYGILFDKKRKAPYTYELYAETQYWGRSATPRAIIAAHNGYIPRPSGSTRYFDRIG</sequence>
<name>A0A2N6NSZ7_BEABA</name>
<gene>
    <name evidence="1" type="ORF">BM221_002845</name>
</gene>
<dbReference type="EMBL" id="MRVG01000003">
    <property type="protein sequence ID" value="PMB70394.1"/>
    <property type="molecule type" value="Genomic_DNA"/>
</dbReference>
<protein>
    <submittedName>
        <fullName evidence="1">Uncharacterized protein</fullName>
    </submittedName>
</protein>
<evidence type="ECO:0000313" key="1">
    <source>
        <dbReference type="EMBL" id="PMB70394.1"/>
    </source>
</evidence>
<accession>A0A2N6NSZ7</accession>
<evidence type="ECO:0000313" key="2">
    <source>
        <dbReference type="Proteomes" id="UP000235728"/>
    </source>
</evidence>
<comment type="caution">
    <text evidence="1">The sequence shown here is derived from an EMBL/GenBank/DDBJ whole genome shotgun (WGS) entry which is preliminary data.</text>
</comment>
<reference evidence="1 2" key="1">
    <citation type="journal article" date="2016" name="Appl. Microbiol. Biotechnol.">
        <title>Characterization of T-DNA insertion mutants with decreased virulence in the entomopathogenic fungus Beauveria bassiana JEF-007.</title>
        <authorList>
            <person name="Kim S."/>
            <person name="Lee S.J."/>
            <person name="Nai Y.S."/>
            <person name="Yu J.S."/>
            <person name="Lee M.R."/>
            <person name="Yang Y.T."/>
            <person name="Kim J.S."/>
        </authorList>
    </citation>
    <scope>NUCLEOTIDE SEQUENCE [LARGE SCALE GENOMIC DNA]</scope>
    <source>
        <strain evidence="1 2">JEF-007</strain>
    </source>
</reference>
<dbReference type="Proteomes" id="UP000235728">
    <property type="component" value="Unassembled WGS sequence"/>
</dbReference>
<organism evidence="1 2">
    <name type="scientific">Beauveria bassiana</name>
    <name type="common">White muscardine disease fungus</name>
    <name type="synonym">Tritirachium shiotae</name>
    <dbReference type="NCBI Taxonomy" id="176275"/>
    <lineage>
        <taxon>Eukaryota</taxon>
        <taxon>Fungi</taxon>
        <taxon>Dikarya</taxon>
        <taxon>Ascomycota</taxon>
        <taxon>Pezizomycotina</taxon>
        <taxon>Sordariomycetes</taxon>
        <taxon>Hypocreomycetidae</taxon>
        <taxon>Hypocreales</taxon>
        <taxon>Cordycipitaceae</taxon>
        <taxon>Beauveria</taxon>
    </lineage>
</organism>
<proteinExistence type="predicted"/>
<dbReference type="AlphaFoldDB" id="A0A2N6NSZ7"/>